<reference evidence="3" key="1">
    <citation type="submission" date="2016-10" db="EMBL/GenBank/DDBJ databases">
        <authorList>
            <person name="Varghese N."/>
            <person name="Submissions S."/>
        </authorList>
    </citation>
    <scope>NUCLEOTIDE SEQUENCE [LARGE SCALE GENOMIC DNA]</scope>
    <source>
        <strain evidence="3">DSM 24740</strain>
    </source>
</reference>
<accession>A0A1H9CGT8</accession>
<evidence type="ECO:0000313" key="2">
    <source>
        <dbReference type="EMBL" id="SEP99953.1"/>
    </source>
</evidence>
<feature type="chain" id="PRO_5011777923" evidence="1">
    <location>
        <begin position="22"/>
        <end position="120"/>
    </location>
</feature>
<dbReference type="Proteomes" id="UP000199021">
    <property type="component" value="Unassembled WGS sequence"/>
</dbReference>
<feature type="signal peptide" evidence="1">
    <location>
        <begin position="1"/>
        <end position="21"/>
    </location>
</feature>
<proteinExistence type="predicted"/>
<keyword evidence="1" id="KW-0732">Signal</keyword>
<dbReference type="RefSeq" id="WP_090166105.1">
    <property type="nucleotide sequence ID" value="NZ_FOFB01000004.1"/>
</dbReference>
<sequence>MYRPWFSLLFIPLLAPACAPAENTVEEVLPVRHVVILTDTLQNGHLIAGFRDSLTEAGNRVLISGYPGETAEAITARLPWLLQPGVDLFIYDQKLAGKPGEDSLRNYLDRMAHPAEVISL</sequence>
<protein>
    <submittedName>
        <fullName evidence="2">Uncharacterized protein</fullName>
    </submittedName>
</protein>
<dbReference type="InParanoid" id="A0A1H9CGT8"/>
<keyword evidence="3" id="KW-1185">Reference proteome</keyword>
<dbReference type="STRING" id="478744.SAMN05444359_104179"/>
<dbReference type="AlphaFoldDB" id="A0A1H9CGT8"/>
<dbReference type="OrthoDB" id="1495780at2"/>
<name>A0A1H9CGT8_9BACT</name>
<gene>
    <name evidence="2" type="ORF">SAMN05444359_104179</name>
</gene>
<evidence type="ECO:0000256" key="1">
    <source>
        <dbReference type="SAM" id="SignalP"/>
    </source>
</evidence>
<evidence type="ECO:0000313" key="3">
    <source>
        <dbReference type="Proteomes" id="UP000199021"/>
    </source>
</evidence>
<organism evidence="2 3">
    <name type="scientific">Neolewinella agarilytica</name>
    <dbReference type="NCBI Taxonomy" id="478744"/>
    <lineage>
        <taxon>Bacteria</taxon>
        <taxon>Pseudomonadati</taxon>
        <taxon>Bacteroidota</taxon>
        <taxon>Saprospiria</taxon>
        <taxon>Saprospirales</taxon>
        <taxon>Lewinellaceae</taxon>
        <taxon>Neolewinella</taxon>
    </lineage>
</organism>
<dbReference type="EMBL" id="FOFB01000004">
    <property type="protein sequence ID" value="SEP99953.1"/>
    <property type="molecule type" value="Genomic_DNA"/>
</dbReference>